<dbReference type="AlphaFoldDB" id="A0A8C4R5E9"/>
<accession>A0A8C4R5E9</accession>
<dbReference type="Pfam" id="PF15207">
    <property type="entry name" value="TMEM240"/>
    <property type="match status" value="1"/>
</dbReference>
<evidence type="ECO:0000313" key="2">
    <source>
        <dbReference type="Ensembl" id="ENSEBUP00000025159.1"/>
    </source>
</evidence>
<sequence length="121" mass="13499">MYILWSDMTRHGMIVGVCVWCVCGVCVRAHPRHHVHYVLPYGGEEAKATAPDGYAVTPALSKQEVDLLLGLVLGLTASWFLLWLDRCLADIDVRQIYGRTGRAHDFCGPREAAISWAGMER</sequence>
<keyword evidence="1" id="KW-0472">Membrane</keyword>
<organism evidence="2 3">
    <name type="scientific">Eptatretus burgeri</name>
    <name type="common">Inshore hagfish</name>
    <dbReference type="NCBI Taxonomy" id="7764"/>
    <lineage>
        <taxon>Eukaryota</taxon>
        <taxon>Metazoa</taxon>
        <taxon>Chordata</taxon>
        <taxon>Craniata</taxon>
        <taxon>Vertebrata</taxon>
        <taxon>Cyclostomata</taxon>
        <taxon>Myxini</taxon>
        <taxon>Myxiniformes</taxon>
        <taxon>Myxinidae</taxon>
        <taxon>Eptatretinae</taxon>
        <taxon>Eptatretus</taxon>
    </lineage>
</organism>
<dbReference type="PANTHER" id="PTHR28666">
    <property type="entry name" value="TRANSMEMBRANE PROTEIN 240"/>
    <property type="match status" value="1"/>
</dbReference>
<keyword evidence="1" id="KW-0812">Transmembrane</keyword>
<keyword evidence="3" id="KW-1185">Reference proteome</keyword>
<reference evidence="2" key="1">
    <citation type="submission" date="2025-08" db="UniProtKB">
        <authorList>
            <consortium name="Ensembl"/>
        </authorList>
    </citation>
    <scope>IDENTIFICATION</scope>
</reference>
<protein>
    <recommendedName>
        <fullName evidence="4">Transmembrane protein 240</fullName>
    </recommendedName>
</protein>
<proteinExistence type="predicted"/>
<dbReference type="GO" id="GO:0097060">
    <property type="term" value="C:synaptic membrane"/>
    <property type="evidence" value="ECO:0007669"/>
    <property type="project" value="TreeGrafter"/>
</dbReference>
<dbReference type="PANTHER" id="PTHR28666:SF1">
    <property type="entry name" value="TRANSMEMBRANE PROTEIN 240"/>
    <property type="match status" value="1"/>
</dbReference>
<reference evidence="2" key="2">
    <citation type="submission" date="2025-09" db="UniProtKB">
        <authorList>
            <consortium name="Ensembl"/>
        </authorList>
    </citation>
    <scope>IDENTIFICATION</scope>
</reference>
<evidence type="ECO:0000313" key="3">
    <source>
        <dbReference type="Proteomes" id="UP000694388"/>
    </source>
</evidence>
<feature type="transmembrane region" description="Helical" evidence="1">
    <location>
        <begin position="67"/>
        <end position="84"/>
    </location>
</feature>
<dbReference type="Ensembl" id="ENSEBUT00000025735.1">
    <property type="protein sequence ID" value="ENSEBUP00000025159.1"/>
    <property type="gene ID" value="ENSEBUG00000015520.1"/>
</dbReference>
<evidence type="ECO:0008006" key="4">
    <source>
        <dbReference type="Google" id="ProtNLM"/>
    </source>
</evidence>
<dbReference type="InterPro" id="IPR027947">
    <property type="entry name" value="TMEM240"/>
</dbReference>
<evidence type="ECO:0000256" key="1">
    <source>
        <dbReference type="SAM" id="Phobius"/>
    </source>
</evidence>
<keyword evidence="1" id="KW-1133">Transmembrane helix</keyword>
<dbReference type="Proteomes" id="UP000694388">
    <property type="component" value="Unplaced"/>
</dbReference>
<name>A0A8C4R5E9_EPTBU</name>